<proteinExistence type="inferred from homology"/>
<comment type="subcellular location">
    <subcellularLocation>
        <location evidence="1">Nucleus</location>
    </subcellularLocation>
</comment>
<comment type="similarity">
    <text evidence="6">Belongs to the AP2/ERF transcription factor family. ERF subfamily.</text>
</comment>
<evidence type="ECO:0000256" key="2">
    <source>
        <dbReference type="ARBA" id="ARBA00023015"/>
    </source>
</evidence>
<feature type="compositionally biased region" description="Basic and acidic residues" evidence="7">
    <location>
        <begin position="171"/>
        <end position="192"/>
    </location>
</feature>
<name>A0AAV8TY20_9ROSI</name>
<gene>
    <name evidence="9" type="ORF">K2173_021436</name>
</gene>
<evidence type="ECO:0000256" key="4">
    <source>
        <dbReference type="ARBA" id="ARBA00023163"/>
    </source>
</evidence>
<dbReference type="Pfam" id="PF00847">
    <property type="entry name" value="AP2"/>
    <property type="match status" value="1"/>
</dbReference>
<dbReference type="EMBL" id="JAIWQS010000003">
    <property type="protein sequence ID" value="KAJ8770789.1"/>
    <property type="molecule type" value="Genomic_DNA"/>
</dbReference>
<dbReference type="CDD" id="cd00018">
    <property type="entry name" value="AP2"/>
    <property type="match status" value="1"/>
</dbReference>
<dbReference type="FunFam" id="3.30.730.10:FF:000001">
    <property type="entry name" value="Ethylene-responsive transcription factor 2"/>
    <property type="match status" value="1"/>
</dbReference>
<feature type="region of interest" description="Disordered" evidence="7">
    <location>
        <begin position="165"/>
        <end position="192"/>
    </location>
</feature>
<evidence type="ECO:0000256" key="7">
    <source>
        <dbReference type="SAM" id="MobiDB-lite"/>
    </source>
</evidence>
<dbReference type="GO" id="GO:0009873">
    <property type="term" value="P:ethylene-activated signaling pathway"/>
    <property type="evidence" value="ECO:0007669"/>
    <property type="project" value="InterPro"/>
</dbReference>
<dbReference type="Proteomes" id="UP001159364">
    <property type="component" value="Linkage Group LG03"/>
</dbReference>
<keyword evidence="2" id="KW-0805">Transcription regulation</keyword>
<dbReference type="InterPro" id="IPR036955">
    <property type="entry name" value="AP2/ERF_dom_sf"/>
</dbReference>
<dbReference type="SMART" id="SM00380">
    <property type="entry name" value="AP2"/>
    <property type="match status" value="1"/>
</dbReference>
<keyword evidence="3" id="KW-0238">DNA-binding</keyword>
<evidence type="ECO:0000313" key="9">
    <source>
        <dbReference type="EMBL" id="KAJ8770789.1"/>
    </source>
</evidence>
<dbReference type="InterPro" id="IPR001471">
    <property type="entry name" value="AP2/ERF_dom"/>
</dbReference>
<evidence type="ECO:0000256" key="5">
    <source>
        <dbReference type="ARBA" id="ARBA00023242"/>
    </source>
</evidence>
<accession>A0AAV8TY20</accession>
<evidence type="ECO:0000259" key="8">
    <source>
        <dbReference type="PROSITE" id="PS51032"/>
    </source>
</evidence>
<comment type="caution">
    <text evidence="9">The sequence shown here is derived from an EMBL/GenBank/DDBJ whole genome shotgun (WGS) entry which is preliminary data.</text>
</comment>
<keyword evidence="10" id="KW-1185">Reference proteome</keyword>
<feature type="compositionally biased region" description="Polar residues" evidence="7">
    <location>
        <begin position="42"/>
        <end position="56"/>
    </location>
</feature>
<dbReference type="SUPFAM" id="SSF54171">
    <property type="entry name" value="DNA-binding domain"/>
    <property type="match status" value="1"/>
</dbReference>
<reference evidence="9 10" key="1">
    <citation type="submission" date="2021-09" db="EMBL/GenBank/DDBJ databases">
        <title>Genomic insights and catalytic innovation underlie evolution of tropane alkaloids biosynthesis.</title>
        <authorList>
            <person name="Wang Y.-J."/>
            <person name="Tian T."/>
            <person name="Huang J.-P."/>
            <person name="Huang S.-X."/>
        </authorList>
    </citation>
    <scope>NUCLEOTIDE SEQUENCE [LARGE SCALE GENOMIC DNA]</scope>
    <source>
        <strain evidence="9">KIB-2018</strain>
        <tissue evidence="9">Leaf</tissue>
    </source>
</reference>
<dbReference type="GO" id="GO:0003677">
    <property type="term" value="F:DNA binding"/>
    <property type="evidence" value="ECO:0007669"/>
    <property type="project" value="UniProtKB-KW"/>
</dbReference>
<evidence type="ECO:0000256" key="1">
    <source>
        <dbReference type="ARBA" id="ARBA00004123"/>
    </source>
</evidence>
<dbReference type="GO" id="GO:0005634">
    <property type="term" value="C:nucleus"/>
    <property type="evidence" value="ECO:0007669"/>
    <property type="project" value="UniProtKB-SubCell"/>
</dbReference>
<organism evidence="9 10">
    <name type="scientific">Erythroxylum novogranatense</name>
    <dbReference type="NCBI Taxonomy" id="1862640"/>
    <lineage>
        <taxon>Eukaryota</taxon>
        <taxon>Viridiplantae</taxon>
        <taxon>Streptophyta</taxon>
        <taxon>Embryophyta</taxon>
        <taxon>Tracheophyta</taxon>
        <taxon>Spermatophyta</taxon>
        <taxon>Magnoliopsida</taxon>
        <taxon>eudicotyledons</taxon>
        <taxon>Gunneridae</taxon>
        <taxon>Pentapetalae</taxon>
        <taxon>rosids</taxon>
        <taxon>fabids</taxon>
        <taxon>Malpighiales</taxon>
        <taxon>Erythroxylaceae</taxon>
        <taxon>Erythroxylum</taxon>
    </lineage>
</organism>
<dbReference type="PROSITE" id="PS51032">
    <property type="entry name" value="AP2_ERF"/>
    <property type="match status" value="1"/>
</dbReference>
<protein>
    <recommendedName>
        <fullName evidence="8">AP2/ERF domain-containing protein</fullName>
    </recommendedName>
</protein>
<evidence type="ECO:0000256" key="3">
    <source>
        <dbReference type="ARBA" id="ARBA00023125"/>
    </source>
</evidence>
<dbReference type="InterPro" id="IPR016177">
    <property type="entry name" value="DNA-bd_dom_sf"/>
</dbReference>
<dbReference type="Gene3D" id="3.30.730.10">
    <property type="entry name" value="AP2/ERF domain"/>
    <property type="match status" value="1"/>
</dbReference>
<sequence length="192" mass="21582">MQSGQNHLTKEQEHSVMVSALEHVISGDISNGPAWESRHHQQPISTLQPATSSTPFPRVTTSLVLPDFDACPICNINGCLGCNYFPPTIDAHQRQLPKGNKKKKKGKYRGVRERPWGKWAAEIRDPRRAARVWLGTFDTPEKAARAYDKAAIEFRGQKAKTNFSAAEYNVDEVKRENGNNSNEADRDLQQAR</sequence>
<feature type="region of interest" description="Disordered" evidence="7">
    <location>
        <begin position="29"/>
        <end position="56"/>
    </location>
</feature>
<keyword evidence="5" id="KW-0539">Nucleus</keyword>
<dbReference type="PRINTS" id="PR00367">
    <property type="entry name" value="ETHRSPELEMNT"/>
</dbReference>
<dbReference type="InterPro" id="IPR044808">
    <property type="entry name" value="ERF_plant"/>
</dbReference>
<evidence type="ECO:0000313" key="10">
    <source>
        <dbReference type="Proteomes" id="UP001159364"/>
    </source>
</evidence>
<dbReference type="PANTHER" id="PTHR31190">
    <property type="entry name" value="DNA-BINDING DOMAIN"/>
    <property type="match status" value="1"/>
</dbReference>
<feature type="domain" description="AP2/ERF" evidence="8">
    <location>
        <begin position="107"/>
        <end position="164"/>
    </location>
</feature>
<keyword evidence="4" id="KW-0804">Transcription</keyword>
<dbReference type="GO" id="GO:0003700">
    <property type="term" value="F:DNA-binding transcription factor activity"/>
    <property type="evidence" value="ECO:0007669"/>
    <property type="project" value="InterPro"/>
</dbReference>
<dbReference type="AlphaFoldDB" id="A0AAV8TY20"/>
<evidence type="ECO:0000256" key="6">
    <source>
        <dbReference type="ARBA" id="ARBA00024343"/>
    </source>
</evidence>